<dbReference type="Gene3D" id="3.40.50.150">
    <property type="entry name" value="Vaccinia Virus protein VP39"/>
    <property type="match status" value="1"/>
</dbReference>
<evidence type="ECO:0000256" key="8">
    <source>
        <dbReference type="ARBA" id="ARBA00022691"/>
    </source>
</evidence>
<evidence type="ECO:0000256" key="11">
    <source>
        <dbReference type="ARBA" id="ARBA00031350"/>
    </source>
</evidence>
<dbReference type="PANTHER" id="PTHR11579:SF0">
    <property type="entry name" value="PROTEIN-L-ISOASPARTATE(D-ASPARTATE) O-METHYLTRANSFERASE"/>
    <property type="match status" value="1"/>
</dbReference>
<evidence type="ECO:0000256" key="7">
    <source>
        <dbReference type="ARBA" id="ARBA00022679"/>
    </source>
</evidence>
<protein>
    <recommendedName>
        <fullName evidence="4">Protein-L-isoaspartate O-methyltransferase</fullName>
        <ecNumber evidence="3">2.1.1.77</ecNumber>
    </recommendedName>
    <alternativeName>
        <fullName evidence="11">L-isoaspartyl protein carboxyl methyltransferase</fullName>
    </alternativeName>
    <alternativeName>
        <fullName evidence="9">Protein L-isoaspartyl methyltransferase</fullName>
    </alternativeName>
    <alternativeName>
        <fullName evidence="10">Protein-beta-aspartate methyltransferase</fullName>
    </alternativeName>
</protein>
<organism evidence="12 13">
    <name type="scientific">Nonomuraea endophytica</name>
    <dbReference type="NCBI Taxonomy" id="714136"/>
    <lineage>
        <taxon>Bacteria</taxon>
        <taxon>Bacillati</taxon>
        <taxon>Actinomycetota</taxon>
        <taxon>Actinomycetes</taxon>
        <taxon>Streptosporangiales</taxon>
        <taxon>Streptosporangiaceae</taxon>
        <taxon>Nonomuraea</taxon>
    </lineage>
</organism>
<dbReference type="SUPFAM" id="SSF53335">
    <property type="entry name" value="S-adenosyl-L-methionine-dependent methyltransferases"/>
    <property type="match status" value="1"/>
</dbReference>
<evidence type="ECO:0000313" key="13">
    <source>
        <dbReference type="Proteomes" id="UP000568380"/>
    </source>
</evidence>
<dbReference type="Proteomes" id="UP000568380">
    <property type="component" value="Unassembled WGS sequence"/>
</dbReference>
<name>A0A7W8EGR2_9ACTN</name>
<comment type="subcellular location">
    <subcellularLocation>
        <location evidence="1">Cytoplasm</location>
    </subcellularLocation>
</comment>
<gene>
    <name evidence="12" type="ORF">HNR40_004142</name>
</gene>
<dbReference type="InterPro" id="IPR027573">
    <property type="entry name" value="Methyltran_FxLD"/>
</dbReference>
<keyword evidence="6 12" id="KW-0489">Methyltransferase</keyword>
<comment type="similarity">
    <text evidence="2">Belongs to the methyltransferase superfamily. L-isoaspartyl/D-aspartyl protein methyltransferase family.</text>
</comment>
<evidence type="ECO:0000256" key="3">
    <source>
        <dbReference type="ARBA" id="ARBA00011890"/>
    </source>
</evidence>
<proteinExistence type="inferred from homology"/>
<dbReference type="RefSeq" id="WP_184963579.1">
    <property type="nucleotide sequence ID" value="NZ_JACHIN010000005.1"/>
</dbReference>
<evidence type="ECO:0000256" key="2">
    <source>
        <dbReference type="ARBA" id="ARBA00005369"/>
    </source>
</evidence>
<evidence type="ECO:0000256" key="1">
    <source>
        <dbReference type="ARBA" id="ARBA00004496"/>
    </source>
</evidence>
<keyword evidence="7 12" id="KW-0808">Transferase</keyword>
<evidence type="ECO:0000313" key="12">
    <source>
        <dbReference type="EMBL" id="MBB5078656.1"/>
    </source>
</evidence>
<keyword evidence="8" id="KW-0949">S-adenosyl-L-methionine</keyword>
<dbReference type="InterPro" id="IPR029063">
    <property type="entry name" value="SAM-dependent_MTases_sf"/>
</dbReference>
<comment type="caution">
    <text evidence="12">The sequence shown here is derived from an EMBL/GenBank/DDBJ whole genome shotgun (WGS) entry which is preliminary data.</text>
</comment>
<dbReference type="PROSITE" id="PS01279">
    <property type="entry name" value="PCMT"/>
    <property type="match status" value="1"/>
</dbReference>
<keyword evidence="5" id="KW-0963">Cytoplasm</keyword>
<dbReference type="CDD" id="cd02440">
    <property type="entry name" value="AdoMet_MTases"/>
    <property type="match status" value="1"/>
</dbReference>
<dbReference type="Pfam" id="PF01135">
    <property type="entry name" value="PCMT"/>
    <property type="match status" value="1"/>
</dbReference>
<keyword evidence="13" id="KW-1185">Reference proteome</keyword>
<evidence type="ECO:0000256" key="10">
    <source>
        <dbReference type="ARBA" id="ARBA00031323"/>
    </source>
</evidence>
<sequence>MRQAREAMVRQLLQHAEISDRVAEVLRTVPRHLFLPDVDPREAYRDEPIVTKRDEHGLPISSSSQPAIMATMLDQLGVEPGHRVLEIGAGTGYNAALLWSLAAPGGQVTTVDIDDDLVRHARDHLAGAGFPGVRVECADGAAGFPGGAPYDRIIATVGVWDLAPAWAAQLEPDGRLVAPLDLRGVQVSAAFERAEDRWSSVSVVPAGFMRMRGAAAGPERLWQVAEGLTLFLPQPREVGDVARTLAREPVAKVATGVRATMGEVSVGLSLWLAIHDPRWCTLYGDSMLLPPAPVTHGGVRMTSGLAEDGGLAVLDDELAALGFGPRGPELATDLAAHVGAWQEAGRPAVDGLRVEAQDLPSSVAPPSGSLVIDKRDTRLVISYEAAERP</sequence>
<evidence type="ECO:0000256" key="4">
    <source>
        <dbReference type="ARBA" id="ARBA00013346"/>
    </source>
</evidence>
<evidence type="ECO:0000256" key="9">
    <source>
        <dbReference type="ARBA" id="ARBA00030757"/>
    </source>
</evidence>
<dbReference type="NCBIfam" id="TIGR04364">
    <property type="entry name" value="methyltran_FxLD"/>
    <property type="match status" value="1"/>
</dbReference>
<dbReference type="GO" id="GO:0032259">
    <property type="term" value="P:methylation"/>
    <property type="evidence" value="ECO:0007669"/>
    <property type="project" value="UniProtKB-KW"/>
</dbReference>
<dbReference type="InterPro" id="IPR000682">
    <property type="entry name" value="PCMT"/>
</dbReference>
<dbReference type="GO" id="GO:0005737">
    <property type="term" value="C:cytoplasm"/>
    <property type="evidence" value="ECO:0007669"/>
    <property type="project" value="UniProtKB-SubCell"/>
</dbReference>
<evidence type="ECO:0000256" key="5">
    <source>
        <dbReference type="ARBA" id="ARBA00022490"/>
    </source>
</evidence>
<dbReference type="GO" id="GO:0004719">
    <property type="term" value="F:protein-L-isoaspartate (D-aspartate) O-methyltransferase activity"/>
    <property type="evidence" value="ECO:0007669"/>
    <property type="project" value="UniProtKB-EC"/>
</dbReference>
<dbReference type="EC" id="2.1.1.77" evidence="3"/>
<accession>A0A7W8EGR2</accession>
<evidence type="ECO:0000256" key="6">
    <source>
        <dbReference type="ARBA" id="ARBA00022603"/>
    </source>
</evidence>
<dbReference type="AlphaFoldDB" id="A0A7W8EGR2"/>
<dbReference type="PANTHER" id="PTHR11579">
    <property type="entry name" value="PROTEIN-L-ISOASPARTATE O-METHYLTRANSFERASE"/>
    <property type="match status" value="1"/>
</dbReference>
<reference evidence="12 13" key="1">
    <citation type="submission" date="2020-08" db="EMBL/GenBank/DDBJ databases">
        <title>Genomic Encyclopedia of Type Strains, Phase IV (KMG-IV): sequencing the most valuable type-strain genomes for metagenomic binning, comparative biology and taxonomic classification.</title>
        <authorList>
            <person name="Goeker M."/>
        </authorList>
    </citation>
    <scope>NUCLEOTIDE SEQUENCE [LARGE SCALE GENOMIC DNA]</scope>
    <source>
        <strain evidence="12 13">DSM 45385</strain>
    </source>
</reference>
<dbReference type="EMBL" id="JACHIN010000005">
    <property type="protein sequence ID" value="MBB5078656.1"/>
    <property type="molecule type" value="Genomic_DNA"/>
</dbReference>